<name>A0A150PJH5_SORCE</name>
<feature type="transmembrane region" description="Helical" evidence="1">
    <location>
        <begin position="113"/>
        <end position="133"/>
    </location>
</feature>
<organism evidence="2 3">
    <name type="scientific">Sorangium cellulosum</name>
    <name type="common">Polyangium cellulosum</name>
    <dbReference type="NCBI Taxonomy" id="56"/>
    <lineage>
        <taxon>Bacteria</taxon>
        <taxon>Pseudomonadati</taxon>
        <taxon>Myxococcota</taxon>
        <taxon>Polyangia</taxon>
        <taxon>Polyangiales</taxon>
        <taxon>Polyangiaceae</taxon>
        <taxon>Sorangium</taxon>
    </lineage>
</organism>
<protein>
    <submittedName>
        <fullName evidence="2">Uncharacterized protein</fullName>
    </submittedName>
</protein>
<keyword evidence="1" id="KW-0472">Membrane</keyword>
<keyword evidence="1" id="KW-0812">Transmembrane</keyword>
<dbReference type="EMBL" id="JELY01001421">
    <property type="protein sequence ID" value="KYF55822.1"/>
    <property type="molecule type" value="Genomic_DNA"/>
</dbReference>
<comment type="caution">
    <text evidence="2">The sequence shown here is derived from an EMBL/GenBank/DDBJ whole genome shotgun (WGS) entry which is preliminary data.</text>
</comment>
<evidence type="ECO:0000256" key="1">
    <source>
        <dbReference type="SAM" id="Phobius"/>
    </source>
</evidence>
<gene>
    <name evidence="2" type="ORF">BE08_38045</name>
</gene>
<feature type="transmembrane region" description="Helical" evidence="1">
    <location>
        <begin position="54"/>
        <end position="75"/>
    </location>
</feature>
<dbReference type="Proteomes" id="UP000075420">
    <property type="component" value="Unassembled WGS sequence"/>
</dbReference>
<feature type="transmembrane region" description="Helical" evidence="1">
    <location>
        <begin position="12"/>
        <end position="34"/>
    </location>
</feature>
<dbReference type="AlphaFoldDB" id="A0A150PJH5"/>
<evidence type="ECO:0000313" key="3">
    <source>
        <dbReference type="Proteomes" id="UP000075420"/>
    </source>
</evidence>
<sequence>MVARADNIYTRAFQVVVALGVAVDVALAIPAVLAPAWLASALYLPPVLSFKADLWQRGVGVLRLLLSSMYIPALVGPLRDRYVSGAAVASRLALGLFWYWSVTFADYSRAYLLFAYVEGSLGVIQAALYVAALRREYLRS</sequence>
<reference evidence="2 3" key="1">
    <citation type="submission" date="2014-02" db="EMBL/GenBank/DDBJ databases">
        <title>The small core and large imbalanced accessory genome model reveals a collaborative survival strategy of Sorangium cellulosum strains in nature.</title>
        <authorList>
            <person name="Han K."/>
            <person name="Peng R."/>
            <person name="Blom J."/>
            <person name="Li Y.-Z."/>
        </authorList>
    </citation>
    <scope>NUCLEOTIDE SEQUENCE [LARGE SCALE GENOMIC DNA]</scope>
    <source>
        <strain evidence="2 3">So0157-25</strain>
    </source>
</reference>
<accession>A0A150PJH5</accession>
<keyword evidence="1" id="KW-1133">Transmembrane helix</keyword>
<feature type="transmembrane region" description="Helical" evidence="1">
    <location>
        <begin position="82"/>
        <end position="101"/>
    </location>
</feature>
<evidence type="ECO:0000313" key="2">
    <source>
        <dbReference type="EMBL" id="KYF55822.1"/>
    </source>
</evidence>
<proteinExistence type="predicted"/>